<accession>A0A6A4FZV8</accession>
<feature type="compositionally biased region" description="Acidic residues" evidence="1">
    <location>
        <begin position="42"/>
        <end position="64"/>
    </location>
</feature>
<dbReference type="Proteomes" id="UP000434957">
    <property type="component" value="Unassembled WGS sequence"/>
</dbReference>
<keyword evidence="4" id="KW-1185">Reference proteome</keyword>
<name>A0A6A4FZV8_9STRA</name>
<keyword evidence="2" id="KW-0812">Transmembrane</keyword>
<sequence>MSSPRHEVIDVDSAPPRGRGRRALTLDGADPQGHYDDSSRSEEDDEQDAPQDEDDDEDDDDDAQGEEHAYRRGRQAIPMDSPGDELRSDHLLINDDAEDADAAKASAGVGVQRLRRLRGRRGFFHSDADVRSFRYRSSGGILQRITLRRRKKREDHDVFWTAIGVLTLLSFALMSCIVIYLTQTDFFESHQNDLFGTTVDNRFTVVAQDKAQIFLKSGYSNTVYSEGMITFDDGELRIGRRAVESEESKSFFGVAFFPNGTSSFTHRVNSPMIEADYLSARKGVVFDDGTMMTTAANSSGGVKEQGDLNLVSRTGTVVTSAGGKSLLFVDPAGTVTVANTKSEHPRLKGITLDGTHGVISIGNGLTIKHDQNVSSLSTSRALNLDTSTLFVGTSKSDKVRISVPSAVGDNSDKDDGARALEAEEMKSITLEVVGQTSSTQKEGGDVRIVGGNGLDVGGDVTLIGGQATDSESSYGTVAINAGLHKAASSYTEIGSHSTTHEVNIHGLVSFNHKAGSVNDTTQVKVGGGRFNVSSQRITLDNRATSLSELHINSNDVRLGASSPSVQIGKAGLSTVKVQGASTSLDATKKVAIGGTAPSVVIGDADASKQVVKVASSVIQLDASDSIAINTRNTKAITTISGIVHFNGTSTTASLLSITDVAVRANPPKFRVGPKGKTSIASIEATHVTIGGPGANATVLPPSDSKLELLSSIITVGSEASEVSLIGKSVAVDAMETLDVGEQADEINIGGEEVGKVNLQAEAVSLSGASTINGTSFSVQSMKINIGSKATSDITIGAPGANIDIGAKAKDMTIGVASSTIDIGSDASVVNLYGSVTVNGKSLDSRRLAAQTDVWHEIKSKRFGYLNAGRVSVLFTPTKPLTTFALQWDTGFSSEPEAYQVDPHRERMLSILPETDNDGRADARYLQVSLQISSVVFALQSENAAANTRPSKIRCRVYRHRAEQPDVIALEVSAAVDHCFGPACEDGIFLGLQGQRIAPYSPGDIFSTQCSLASNVAGELVLKDAQYSFAEQ</sequence>
<evidence type="ECO:0000313" key="4">
    <source>
        <dbReference type="Proteomes" id="UP000434957"/>
    </source>
</evidence>
<keyword evidence="2" id="KW-0472">Membrane</keyword>
<keyword evidence="2" id="KW-1133">Transmembrane helix</keyword>
<feature type="transmembrane region" description="Helical" evidence="2">
    <location>
        <begin position="158"/>
        <end position="181"/>
    </location>
</feature>
<dbReference type="EMBL" id="QXFT01000220">
    <property type="protein sequence ID" value="KAE9350501.1"/>
    <property type="molecule type" value="Genomic_DNA"/>
</dbReference>
<evidence type="ECO:0000313" key="3">
    <source>
        <dbReference type="EMBL" id="KAE9350501.1"/>
    </source>
</evidence>
<dbReference type="AlphaFoldDB" id="A0A6A4FZV8"/>
<feature type="region of interest" description="Disordered" evidence="1">
    <location>
        <begin position="1"/>
        <end position="87"/>
    </location>
</feature>
<protein>
    <submittedName>
        <fullName evidence="3">Uncharacterized protein</fullName>
    </submittedName>
</protein>
<proteinExistence type="predicted"/>
<reference evidence="3 4" key="1">
    <citation type="submission" date="2018-08" db="EMBL/GenBank/DDBJ databases">
        <title>Genomic investigation of the strawberry pathogen Phytophthora fragariae indicates pathogenicity is determined by transcriptional variation in three key races.</title>
        <authorList>
            <person name="Adams T.M."/>
            <person name="Armitage A.D."/>
            <person name="Sobczyk M.K."/>
            <person name="Bates H.J."/>
            <person name="Dunwell J.M."/>
            <person name="Nellist C.F."/>
            <person name="Harrison R.J."/>
        </authorList>
    </citation>
    <scope>NUCLEOTIDE SEQUENCE [LARGE SCALE GENOMIC DNA]</scope>
    <source>
        <strain evidence="3 4">SCRP333</strain>
    </source>
</reference>
<comment type="caution">
    <text evidence="3">The sequence shown here is derived from an EMBL/GenBank/DDBJ whole genome shotgun (WGS) entry which is preliminary data.</text>
</comment>
<evidence type="ECO:0000256" key="1">
    <source>
        <dbReference type="SAM" id="MobiDB-lite"/>
    </source>
</evidence>
<evidence type="ECO:0000256" key="2">
    <source>
        <dbReference type="SAM" id="Phobius"/>
    </source>
</evidence>
<organism evidence="3 4">
    <name type="scientific">Phytophthora rubi</name>
    <dbReference type="NCBI Taxonomy" id="129364"/>
    <lineage>
        <taxon>Eukaryota</taxon>
        <taxon>Sar</taxon>
        <taxon>Stramenopiles</taxon>
        <taxon>Oomycota</taxon>
        <taxon>Peronosporomycetes</taxon>
        <taxon>Peronosporales</taxon>
        <taxon>Peronosporaceae</taxon>
        <taxon>Phytophthora</taxon>
    </lineage>
</organism>
<gene>
    <name evidence="3" type="ORF">PR003_g5339</name>
</gene>